<dbReference type="PANTHER" id="PTHR36833">
    <property type="entry name" value="SLR0610 PROTEIN-RELATED"/>
    <property type="match status" value="1"/>
</dbReference>
<protein>
    <submittedName>
        <fullName evidence="2">ABC-2 family transporter protein</fullName>
    </submittedName>
</protein>
<feature type="transmembrane region" description="Helical" evidence="1">
    <location>
        <begin position="63"/>
        <end position="83"/>
    </location>
</feature>
<dbReference type="InterPro" id="IPR010390">
    <property type="entry name" value="ABC-2_transporter-like"/>
</dbReference>
<evidence type="ECO:0000313" key="2">
    <source>
        <dbReference type="EMBL" id="MBR7620320.1"/>
    </source>
</evidence>
<reference evidence="2" key="1">
    <citation type="submission" date="2021-04" db="EMBL/GenBank/DDBJ databases">
        <title>Draft genome assembly of strain Phenylobacterium sp. 20VBR1 using MiniION and Illumina platforms.</title>
        <authorList>
            <person name="Thomas F.A."/>
            <person name="Krishnan K.P."/>
            <person name="Sinha R.K."/>
        </authorList>
    </citation>
    <scope>NUCLEOTIDE SEQUENCE</scope>
    <source>
        <strain evidence="2">20VBR1</strain>
    </source>
</reference>
<evidence type="ECO:0000313" key="3">
    <source>
        <dbReference type="Proteomes" id="UP000622580"/>
    </source>
</evidence>
<feature type="transmembrane region" description="Helical" evidence="1">
    <location>
        <begin position="225"/>
        <end position="248"/>
    </location>
</feature>
<dbReference type="EMBL" id="JAGSGD010000001">
    <property type="protein sequence ID" value="MBR7620320.1"/>
    <property type="molecule type" value="Genomic_DNA"/>
</dbReference>
<feature type="transmembrane region" description="Helical" evidence="1">
    <location>
        <begin position="115"/>
        <end position="135"/>
    </location>
</feature>
<dbReference type="Proteomes" id="UP000622580">
    <property type="component" value="Unassembled WGS sequence"/>
</dbReference>
<dbReference type="Pfam" id="PF06182">
    <property type="entry name" value="ABC2_membrane_6"/>
    <property type="match status" value="1"/>
</dbReference>
<gene>
    <name evidence="2" type="ORF">JKL49_13075</name>
</gene>
<sequence length="259" mass="27537">MTSLVRLYAAQSAAAIRTSFSDRGNFAIQVGGMIVNDVFFLTLWVLFFAGFRSIGGWQLKDMALLFGLTMSVVGISGVFFGGYRDMAATLLRGELDALLTQPKGLIPRLLARESIATAWGDLAGAIFVLAVFAKLEWTDLPAVLLAIAAGGTVYVSASISFACLAFWAVGARSFARELTDFMLLFSSYPGSIYQGAVKTIAFTILPAGFVVLAPMGMVRHPGVQTLAVVVFGAVLYAAIAVGLFHLGVARYRRGASPSL</sequence>
<evidence type="ECO:0000256" key="1">
    <source>
        <dbReference type="SAM" id="Phobius"/>
    </source>
</evidence>
<accession>A0A941D109</accession>
<feature type="transmembrane region" description="Helical" evidence="1">
    <location>
        <begin position="26"/>
        <end position="51"/>
    </location>
</feature>
<feature type="transmembrane region" description="Helical" evidence="1">
    <location>
        <begin position="142"/>
        <end position="171"/>
    </location>
</feature>
<dbReference type="PANTHER" id="PTHR36833:SF1">
    <property type="entry name" value="INTEGRAL MEMBRANE TRANSPORT PROTEIN"/>
    <property type="match status" value="1"/>
</dbReference>
<keyword evidence="3" id="KW-1185">Reference proteome</keyword>
<dbReference type="AlphaFoldDB" id="A0A941D109"/>
<dbReference type="RefSeq" id="WP_215341033.1">
    <property type="nucleotide sequence ID" value="NZ_JAGSGD010000001.1"/>
</dbReference>
<comment type="caution">
    <text evidence="2">The sequence shown here is derived from an EMBL/GenBank/DDBJ whole genome shotgun (WGS) entry which is preliminary data.</text>
</comment>
<name>A0A941D109_9CAUL</name>
<keyword evidence="1" id="KW-0472">Membrane</keyword>
<proteinExistence type="predicted"/>
<keyword evidence="1" id="KW-0812">Transmembrane</keyword>
<feature type="transmembrane region" description="Helical" evidence="1">
    <location>
        <begin position="191"/>
        <end position="213"/>
    </location>
</feature>
<keyword evidence="1" id="KW-1133">Transmembrane helix</keyword>
<organism evidence="2 3">
    <name type="scientific">Phenylobacterium glaciei</name>
    <dbReference type="NCBI Taxonomy" id="2803784"/>
    <lineage>
        <taxon>Bacteria</taxon>
        <taxon>Pseudomonadati</taxon>
        <taxon>Pseudomonadota</taxon>
        <taxon>Alphaproteobacteria</taxon>
        <taxon>Caulobacterales</taxon>
        <taxon>Caulobacteraceae</taxon>
        <taxon>Phenylobacterium</taxon>
    </lineage>
</organism>